<gene>
    <name evidence="2" type="ordered locus">MCON_1669</name>
</gene>
<dbReference type="InParanoid" id="F4BUQ2"/>
<dbReference type="STRING" id="990316.MCON_1669"/>
<keyword evidence="3" id="KW-1185">Reference proteome</keyword>
<feature type="transmembrane region" description="Helical" evidence="1">
    <location>
        <begin position="36"/>
        <end position="62"/>
    </location>
</feature>
<dbReference type="HOGENOM" id="CLU_2784058_0_0_2"/>
<name>F4BUQ2_METSG</name>
<organism evidence="2 3">
    <name type="scientific">Methanothrix soehngenii (strain ATCC 5969 / DSM 3671 / JCM 10134 / NBRC 103675 / OCM 69 / GP-6)</name>
    <name type="common">Methanosaeta concilii</name>
    <dbReference type="NCBI Taxonomy" id="990316"/>
    <lineage>
        <taxon>Archaea</taxon>
        <taxon>Methanobacteriati</taxon>
        <taxon>Methanobacteriota</taxon>
        <taxon>Stenosarchaea group</taxon>
        <taxon>Methanomicrobia</taxon>
        <taxon>Methanotrichales</taxon>
        <taxon>Methanotrichaceae</taxon>
        <taxon>Methanothrix</taxon>
    </lineage>
</organism>
<dbReference type="RefSeq" id="WP_013719336.1">
    <property type="nucleotide sequence ID" value="NC_015416.1"/>
</dbReference>
<evidence type="ECO:0000313" key="2">
    <source>
        <dbReference type="EMBL" id="AEB68292.1"/>
    </source>
</evidence>
<dbReference type="AlphaFoldDB" id="F4BUQ2"/>
<feature type="transmembrane region" description="Helical" evidence="1">
    <location>
        <begin position="12"/>
        <end position="30"/>
    </location>
</feature>
<reference evidence="2 3" key="1">
    <citation type="journal article" date="2011" name="J. Bacteriol.">
        <title>Complete genome sequence of Methanosaeta concilii, a specialist in aceticlastic methanogenesis.</title>
        <authorList>
            <person name="Barber R.D."/>
            <person name="Zhang L."/>
            <person name="Harnack M."/>
            <person name="Olson M.V."/>
            <person name="Kaul R."/>
            <person name="Ingram-Smith C."/>
            <person name="Smith K.S."/>
        </authorList>
    </citation>
    <scope>NUCLEOTIDE SEQUENCE [LARGE SCALE GENOMIC DNA]</scope>
    <source>
        <strain evidence="3">ATCC 5969 / DSM 3671 / JCM 10134 / NBRC 103675 / OCM 69 / GP-6</strain>
    </source>
</reference>
<accession>F4BUQ2</accession>
<sequence>MASLHDLLSQKDFWILLFFLGWVLLNWPMLSLADAIILLGMPAILVYISAVWMILILLMYLFDRGNSG</sequence>
<keyword evidence="1" id="KW-0472">Membrane</keyword>
<protein>
    <recommendedName>
        <fullName evidence="4">DUF3311 domain-containing protein</fullName>
    </recommendedName>
</protein>
<dbReference type="Proteomes" id="UP000007807">
    <property type="component" value="Chromosome"/>
</dbReference>
<keyword evidence="1" id="KW-1133">Transmembrane helix</keyword>
<evidence type="ECO:0000256" key="1">
    <source>
        <dbReference type="SAM" id="Phobius"/>
    </source>
</evidence>
<dbReference type="KEGG" id="mcj:MCON_1669"/>
<evidence type="ECO:0008006" key="4">
    <source>
        <dbReference type="Google" id="ProtNLM"/>
    </source>
</evidence>
<dbReference type="GeneID" id="10461226"/>
<proteinExistence type="predicted"/>
<evidence type="ECO:0000313" key="3">
    <source>
        <dbReference type="Proteomes" id="UP000007807"/>
    </source>
</evidence>
<keyword evidence="1" id="KW-0812">Transmembrane</keyword>
<dbReference type="EMBL" id="CP002565">
    <property type="protein sequence ID" value="AEB68292.1"/>
    <property type="molecule type" value="Genomic_DNA"/>
</dbReference>